<evidence type="ECO:0000313" key="3">
    <source>
        <dbReference type="Proteomes" id="UP000192980"/>
    </source>
</evidence>
<gene>
    <name evidence="2" type="ORF">SAMN05660862_1950</name>
</gene>
<protein>
    <submittedName>
        <fullName evidence="2">Transcriptional regulator, TetR family</fullName>
    </submittedName>
</protein>
<evidence type="ECO:0000256" key="1">
    <source>
        <dbReference type="ARBA" id="ARBA00023125"/>
    </source>
</evidence>
<dbReference type="RefSeq" id="WP_085472700.1">
    <property type="nucleotide sequence ID" value="NZ_CP038029.1"/>
</dbReference>
<dbReference type="OrthoDB" id="9802802at2"/>
<dbReference type="STRING" id="561061.SAMN05660862_1950"/>
<dbReference type="PRINTS" id="PR00455">
    <property type="entry name" value="HTHTETR"/>
</dbReference>
<accession>A0A1X7JN21</accession>
<dbReference type="GO" id="GO:0000976">
    <property type="term" value="F:transcription cis-regulatory region binding"/>
    <property type="evidence" value="ECO:0007669"/>
    <property type="project" value="TreeGrafter"/>
</dbReference>
<dbReference type="SUPFAM" id="SSF46689">
    <property type="entry name" value="Homeodomain-like"/>
    <property type="match status" value="1"/>
</dbReference>
<dbReference type="PANTHER" id="PTHR30055:SF226">
    <property type="entry name" value="HTH-TYPE TRANSCRIPTIONAL REGULATOR PKSA"/>
    <property type="match status" value="1"/>
</dbReference>
<evidence type="ECO:0000313" key="2">
    <source>
        <dbReference type="EMBL" id="SMG29608.1"/>
    </source>
</evidence>
<dbReference type="InterPro" id="IPR009057">
    <property type="entry name" value="Homeodomain-like_sf"/>
</dbReference>
<dbReference type="Gene3D" id="1.10.10.60">
    <property type="entry name" value="Homeodomain-like"/>
    <property type="match status" value="1"/>
</dbReference>
<dbReference type="GO" id="GO:0003700">
    <property type="term" value="F:DNA-binding transcription factor activity"/>
    <property type="evidence" value="ECO:0007669"/>
    <property type="project" value="TreeGrafter"/>
</dbReference>
<keyword evidence="1" id="KW-0238">DNA-binding</keyword>
<dbReference type="Proteomes" id="UP000192980">
    <property type="component" value="Unassembled WGS sequence"/>
</dbReference>
<sequence>MDSKKEQIVRAALKRFAHFGFQKTTMNEIAVDLNITKANLYYYYPDKNALIIDVLECIAGSISAKEEELVDGYDGDLLKVINEMLDLRAEYMKEYYVLHLNESMEWVKGEGVANILVELLLKDIAVVNKLFTKAVEYGELQLANIQQAAASFCEIVRGLGLIRSITDIISGMPNPTKVDEILVSQKAAVSLIFSNKLNITQ</sequence>
<dbReference type="Pfam" id="PF00440">
    <property type="entry name" value="TetR_N"/>
    <property type="match status" value="1"/>
</dbReference>
<dbReference type="AlphaFoldDB" id="A0A1X7JN21"/>
<proteinExistence type="predicted"/>
<keyword evidence="3" id="KW-1185">Reference proteome</keyword>
<name>A0A1X7JN21_9SPHI</name>
<dbReference type="EMBL" id="FXAU01000003">
    <property type="protein sequence ID" value="SMG29608.1"/>
    <property type="molecule type" value="Genomic_DNA"/>
</dbReference>
<dbReference type="InterPro" id="IPR001647">
    <property type="entry name" value="HTH_TetR"/>
</dbReference>
<organism evidence="2 3">
    <name type="scientific">Sphingobacterium psychroaquaticum</name>
    <dbReference type="NCBI Taxonomy" id="561061"/>
    <lineage>
        <taxon>Bacteria</taxon>
        <taxon>Pseudomonadati</taxon>
        <taxon>Bacteroidota</taxon>
        <taxon>Sphingobacteriia</taxon>
        <taxon>Sphingobacteriales</taxon>
        <taxon>Sphingobacteriaceae</taxon>
        <taxon>Sphingobacterium</taxon>
    </lineage>
</organism>
<dbReference type="PROSITE" id="PS50977">
    <property type="entry name" value="HTH_TETR_2"/>
    <property type="match status" value="1"/>
</dbReference>
<dbReference type="InterPro" id="IPR050109">
    <property type="entry name" value="HTH-type_TetR-like_transc_reg"/>
</dbReference>
<reference evidence="2 3" key="1">
    <citation type="submission" date="2017-04" db="EMBL/GenBank/DDBJ databases">
        <authorList>
            <person name="Afonso C.L."/>
            <person name="Miller P.J."/>
            <person name="Scott M.A."/>
            <person name="Spackman E."/>
            <person name="Goraichik I."/>
            <person name="Dimitrov K.M."/>
            <person name="Suarez D.L."/>
            <person name="Swayne D.E."/>
        </authorList>
    </citation>
    <scope>NUCLEOTIDE SEQUENCE [LARGE SCALE GENOMIC DNA]</scope>
    <source>
        <strain evidence="2 3">DSM 22418</strain>
    </source>
</reference>
<dbReference type="PANTHER" id="PTHR30055">
    <property type="entry name" value="HTH-TYPE TRANSCRIPTIONAL REGULATOR RUTR"/>
    <property type="match status" value="1"/>
</dbReference>